<accession>V5I9M6</accession>
<name>V5I9M6_ANOGL</name>
<dbReference type="GO" id="GO:0003676">
    <property type="term" value="F:nucleic acid binding"/>
    <property type="evidence" value="ECO:0007669"/>
    <property type="project" value="InterPro"/>
</dbReference>
<dbReference type="PANTHER" id="PTHR47326">
    <property type="entry name" value="TRANSPOSABLE ELEMENT TC3 TRANSPOSASE-LIKE PROTEIN"/>
    <property type="match status" value="1"/>
</dbReference>
<proteinExistence type="predicted"/>
<protein>
    <submittedName>
        <fullName evidence="1">Uncharacterized protein</fullName>
    </submittedName>
</protein>
<organism evidence="1">
    <name type="scientific">Anoplophora glabripennis</name>
    <name type="common">Asian longhorn beetle</name>
    <name type="synonym">Anoplophora nobilis</name>
    <dbReference type="NCBI Taxonomy" id="217634"/>
    <lineage>
        <taxon>Eukaryota</taxon>
        <taxon>Metazoa</taxon>
        <taxon>Ecdysozoa</taxon>
        <taxon>Arthropoda</taxon>
        <taxon>Hexapoda</taxon>
        <taxon>Insecta</taxon>
        <taxon>Pterygota</taxon>
        <taxon>Neoptera</taxon>
        <taxon>Endopterygota</taxon>
        <taxon>Coleoptera</taxon>
        <taxon>Polyphaga</taxon>
        <taxon>Cucujiformia</taxon>
        <taxon>Chrysomeloidea</taxon>
        <taxon>Cerambycidae</taxon>
        <taxon>Lamiinae</taxon>
        <taxon>Lamiini</taxon>
        <taxon>Anoplophora</taxon>
    </lineage>
</organism>
<dbReference type="EMBL" id="GALX01002670">
    <property type="protein sequence ID" value="JAB65796.1"/>
    <property type="molecule type" value="Transcribed_RNA"/>
</dbReference>
<reference evidence="1" key="1">
    <citation type="submission" date="2013-07" db="EMBL/GenBank/DDBJ databases">
        <title>Midgut Transcriptome Profiling of Anoplphora glabripennis, a Lignocellulose Degrading, Wood-Boring Cerambycid.</title>
        <authorList>
            <person name="Scully E.D."/>
            <person name="Hoover K."/>
            <person name="Carlson J.E."/>
            <person name="Tien M."/>
            <person name="Geib S.M."/>
        </authorList>
    </citation>
    <scope>NUCLEOTIDE SEQUENCE</scope>
</reference>
<evidence type="ECO:0000313" key="1">
    <source>
        <dbReference type="EMBL" id="JAB65796.1"/>
    </source>
</evidence>
<dbReference type="PANTHER" id="PTHR47326:SF1">
    <property type="entry name" value="HTH PSQ-TYPE DOMAIN-CONTAINING PROTEIN"/>
    <property type="match status" value="1"/>
</dbReference>
<dbReference type="Gene3D" id="3.30.420.10">
    <property type="entry name" value="Ribonuclease H-like superfamily/Ribonuclease H"/>
    <property type="match status" value="1"/>
</dbReference>
<dbReference type="AlphaFoldDB" id="V5I9M6"/>
<sequence>MIIVQELSERDWVNRTACSNEILQNVPQNAFLITSDQVHFHLSGCVNKQNFHYWAPVNPRQLHERPLHSPRVTVWCAVGSFGVWGPYFFEEGGVTVTVTADRYIDMLRNFLEPKL</sequence>
<dbReference type="InterPro" id="IPR036397">
    <property type="entry name" value="RNaseH_sf"/>
</dbReference>